<evidence type="ECO:0000313" key="2">
    <source>
        <dbReference type="Proteomes" id="UP000886653"/>
    </source>
</evidence>
<feature type="non-terminal residue" evidence="1">
    <location>
        <position position="91"/>
    </location>
</feature>
<feature type="non-terminal residue" evidence="1">
    <location>
        <position position="1"/>
    </location>
</feature>
<dbReference type="EMBL" id="MU167224">
    <property type="protein sequence ID" value="KAG0149790.1"/>
    <property type="molecule type" value="Genomic_DNA"/>
</dbReference>
<comment type="caution">
    <text evidence="1">The sequence shown here is derived from an EMBL/GenBank/DDBJ whole genome shotgun (WGS) entry which is preliminary data.</text>
</comment>
<protein>
    <submittedName>
        <fullName evidence="1">Uncharacterized protein</fullName>
    </submittedName>
</protein>
<evidence type="ECO:0000313" key="1">
    <source>
        <dbReference type="EMBL" id="KAG0149790.1"/>
    </source>
</evidence>
<reference evidence="1" key="1">
    <citation type="submission" date="2013-11" db="EMBL/GenBank/DDBJ databases">
        <title>Genome sequence of the fusiform rust pathogen reveals effectors for host alternation and coevolution with pine.</title>
        <authorList>
            <consortium name="DOE Joint Genome Institute"/>
            <person name="Smith K."/>
            <person name="Pendleton A."/>
            <person name="Kubisiak T."/>
            <person name="Anderson C."/>
            <person name="Salamov A."/>
            <person name="Aerts A."/>
            <person name="Riley R."/>
            <person name="Clum A."/>
            <person name="Lindquist E."/>
            <person name="Ence D."/>
            <person name="Campbell M."/>
            <person name="Kronenberg Z."/>
            <person name="Feau N."/>
            <person name="Dhillon B."/>
            <person name="Hamelin R."/>
            <person name="Burleigh J."/>
            <person name="Smith J."/>
            <person name="Yandell M."/>
            <person name="Nelson C."/>
            <person name="Grigoriev I."/>
            <person name="Davis J."/>
        </authorList>
    </citation>
    <scope>NUCLEOTIDE SEQUENCE</scope>
    <source>
        <strain evidence="1">G11</strain>
    </source>
</reference>
<sequence length="91" mass="9991">TTNHSFGKSYLISQSLGQPSLQGMSERFFVSGSSFFIDLASVLPIMESHGTHDTVLNYLNHDMPLPTVHQDTPDLDSPLASPLSALFPNRM</sequence>
<proteinExistence type="predicted"/>
<organism evidence="1 2">
    <name type="scientific">Cronartium quercuum f. sp. fusiforme G11</name>
    <dbReference type="NCBI Taxonomy" id="708437"/>
    <lineage>
        <taxon>Eukaryota</taxon>
        <taxon>Fungi</taxon>
        <taxon>Dikarya</taxon>
        <taxon>Basidiomycota</taxon>
        <taxon>Pucciniomycotina</taxon>
        <taxon>Pucciniomycetes</taxon>
        <taxon>Pucciniales</taxon>
        <taxon>Coleosporiaceae</taxon>
        <taxon>Cronartium</taxon>
    </lineage>
</organism>
<name>A0A9P6NMD5_9BASI</name>
<keyword evidence="2" id="KW-1185">Reference proteome</keyword>
<dbReference type="Proteomes" id="UP000886653">
    <property type="component" value="Unassembled WGS sequence"/>
</dbReference>
<accession>A0A9P6NMD5</accession>
<dbReference type="AlphaFoldDB" id="A0A9P6NMD5"/>
<gene>
    <name evidence="1" type="ORF">CROQUDRAFT_653062</name>
</gene>